<dbReference type="EMBL" id="CP089291">
    <property type="protein sequence ID" value="UOF92361.1"/>
    <property type="molecule type" value="Genomic_DNA"/>
</dbReference>
<evidence type="ECO:0000313" key="1">
    <source>
        <dbReference type="EMBL" id="UOF92361.1"/>
    </source>
</evidence>
<sequence length="320" mass="35099">MSANNISISQILKEAPKNWGRWGAEDELGAVNYLDQIQVLRGIASVQSGRVFTLGCPIARKEGDPVWPGRSQPGHHMTQDHGTYCCGKLQPLGAGLEYADDVIYMAVQGSTQFDALGHVWYDDQVYNGFDANTTIDGMEKCSIMPIAEHGVVGRGILLDVARFKGKKNLDKGEEITLEDLLATAKAQGVTIEKRDILLIRTGWLSVFYNQGSSAFYEGDFNEPGLTYTPELVQWFYDMEIPAFGTDTIANEQTVSCRTGTALPLHGALLRNLGVSFNEINWLEDLAEDCANDNQYTFLYAAAPLKIVQGTGAPVNPVVIK</sequence>
<dbReference type="InterPro" id="IPR007325">
    <property type="entry name" value="KFase/CYL"/>
</dbReference>
<dbReference type="Pfam" id="PF04199">
    <property type="entry name" value="Cyclase"/>
    <property type="match status" value="1"/>
</dbReference>
<dbReference type="RefSeq" id="WP_347439030.1">
    <property type="nucleotide sequence ID" value="NZ_CP089291.1"/>
</dbReference>
<keyword evidence="2" id="KW-1185">Reference proteome</keyword>
<gene>
    <name evidence="1" type="ORF">LSG31_09465</name>
</gene>
<accession>A0ABY4CSX5</accession>
<proteinExistence type="predicted"/>
<dbReference type="Proteomes" id="UP000830167">
    <property type="component" value="Chromosome"/>
</dbReference>
<reference evidence="1" key="1">
    <citation type="submission" date="2021-12" db="EMBL/GenBank/DDBJ databases">
        <title>Alicyclobacillaceae gen. nov., sp. nov., isolated from chalcocite enrichment system.</title>
        <authorList>
            <person name="Jiang Z."/>
        </authorList>
    </citation>
    <scope>NUCLEOTIDE SEQUENCE</scope>
    <source>
        <strain evidence="1">MYW30-H2</strain>
    </source>
</reference>
<dbReference type="SUPFAM" id="SSF102198">
    <property type="entry name" value="Putative cyclase"/>
    <property type="match status" value="1"/>
</dbReference>
<dbReference type="Gene3D" id="3.50.30.50">
    <property type="entry name" value="Putative cyclase"/>
    <property type="match status" value="1"/>
</dbReference>
<evidence type="ECO:0000313" key="2">
    <source>
        <dbReference type="Proteomes" id="UP000830167"/>
    </source>
</evidence>
<name>A0ABY4CSX5_9BACL</name>
<dbReference type="PANTHER" id="PTHR34861:SF10">
    <property type="entry name" value="CYCLASE"/>
    <property type="match status" value="1"/>
</dbReference>
<dbReference type="InterPro" id="IPR037175">
    <property type="entry name" value="KFase_sf"/>
</dbReference>
<organism evidence="1 2">
    <name type="scientific">Fodinisporobacter ferrooxydans</name>
    <dbReference type="NCBI Taxonomy" id="2901836"/>
    <lineage>
        <taxon>Bacteria</taxon>
        <taxon>Bacillati</taxon>
        <taxon>Bacillota</taxon>
        <taxon>Bacilli</taxon>
        <taxon>Bacillales</taxon>
        <taxon>Alicyclobacillaceae</taxon>
        <taxon>Fodinisporobacter</taxon>
    </lineage>
</organism>
<protein>
    <submittedName>
        <fullName evidence="1">Cyclase family protein</fullName>
    </submittedName>
</protein>
<dbReference type="PANTHER" id="PTHR34861">
    <property type="match status" value="1"/>
</dbReference>